<feature type="transmembrane region" description="Helical" evidence="1">
    <location>
        <begin position="159"/>
        <end position="178"/>
    </location>
</feature>
<evidence type="ECO:0000313" key="3">
    <source>
        <dbReference type="Proteomes" id="UP000243540"/>
    </source>
</evidence>
<name>A0A1Y2SYR1_9BIFI</name>
<feature type="transmembrane region" description="Helical" evidence="1">
    <location>
        <begin position="14"/>
        <end position="39"/>
    </location>
</feature>
<protein>
    <recommendedName>
        <fullName evidence="4">Beta-carotene 15,15'-monooxygenase</fullName>
    </recommendedName>
</protein>
<feature type="transmembrane region" description="Helical" evidence="1">
    <location>
        <begin position="128"/>
        <end position="152"/>
    </location>
</feature>
<organism evidence="2 3">
    <name type="scientific">Alloscardovia macacae</name>
    <dbReference type="NCBI Taxonomy" id="1160091"/>
    <lineage>
        <taxon>Bacteria</taxon>
        <taxon>Bacillati</taxon>
        <taxon>Actinomycetota</taxon>
        <taxon>Actinomycetes</taxon>
        <taxon>Bifidobacteriales</taxon>
        <taxon>Bifidobacteriaceae</taxon>
        <taxon>Alloscardovia</taxon>
    </lineage>
</organism>
<proteinExistence type="predicted"/>
<reference evidence="2 3" key="1">
    <citation type="submission" date="2017-04" db="EMBL/GenBank/DDBJ databases">
        <title>Draft genome sequences of Alloscardovia macacae UMA81211 and UMA81212 isolated from the feces of a rhesus macaque (Macaca mulatta).</title>
        <authorList>
            <person name="Albert K."/>
            <person name="Sela D.A."/>
        </authorList>
    </citation>
    <scope>NUCLEOTIDE SEQUENCE [LARGE SCALE GENOMIC DNA]</scope>
    <source>
        <strain evidence="2 3">UMA81212</strain>
    </source>
</reference>
<evidence type="ECO:0000313" key="2">
    <source>
        <dbReference type="EMBL" id="OTA29188.1"/>
    </source>
</evidence>
<dbReference type="EMBL" id="NEKC01000008">
    <property type="protein sequence ID" value="OTA29188.1"/>
    <property type="molecule type" value="Genomic_DNA"/>
</dbReference>
<feature type="transmembrane region" description="Helical" evidence="1">
    <location>
        <begin position="198"/>
        <end position="220"/>
    </location>
</feature>
<dbReference type="Proteomes" id="UP000243540">
    <property type="component" value="Unassembled WGS sequence"/>
</dbReference>
<sequence>MWASIIYHFRESHLLARIALVAFLLSLPFFIFMNASWVVSNPEIATIQDIFHTHFMGDSVIPAFLLTMYCAFVRYSPEERVRVKSLQGVYTYITASTAVSAGIALCTTLLTQIALWGRELPRITSTDVFFAGLQVFMMLETVGMVVFILTCLRLPIEMVTAFFVTFYMLAEWILSTWIEWVYRTVFYFTLLKSSQGLLFDAVLPFLGFMALTSLISGTLWTKIERGVE</sequence>
<keyword evidence="1" id="KW-1133">Transmembrane helix</keyword>
<keyword evidence="1" id="KW-0472">Membrane</keyword>
<feature type="transmembrane region" description="Helical" evidence="1">
    <location>
        <begin position="89"/>
        <end position="116"/>
    </location>
</feature>
<keyword evidence="1" id="KW-0812">Transmembrane</keyword>
<feature type="transmembrane region" description="Helical" evidence="1">
    <location>
        <begin position="59"/>
        <end position="77"/>
    </location>
</feature>
<dbReference type="AlphaFoldDB" id="A0A1Y2SYR1"/>
<dbReference type="STRING" id="1160091.B9T39_04745"/>
<gene>
    <name evidence="2" type="ORF">B9T39_04745</name>
</gene>
<evidence type="ECO:0008006" key="4">
    <source>
        <dbReference type="Google" id="ProtNLM"/>
    </source>
</evidence>
<accession>A0A1Y2SYR1</accession>
<evidence type="ECO:0000256" key="1">
    <source>
        <dbReference type="SAM" id="Phobius"/>
    </source>
</evidence>
<comment type="caution">
    <text evidence="2">The sequence shown here is derived from an EMBL/GenBank/DDBJ whole genome shotgun (WGS) entry which is preliminary data.</text>
</comment>